<accession>A0ABR7NR07</accession>
<comment type="caution">
    <text evidence="3">The sequence shown here is derived from an EMBL/GenBank/DDBJ whole genome shotgun (WGS) entry which is preliminary data.</text>
</comment>
<evidence type="ECO:0000313" key="4">
    <source>
        <dbReference type="Proteomes" id="UP000647491"/>
    </source>
</evidence>
<organism evidence="3 4">
    <name type="scientific">Enterocloster hominis</name>
    <name type="common">ex Liu et al. 2021</name>
    <dbReference type="NCBI Taxonomy" id="2763663"/>
    <lineage>
        <taxon>Bacteria</taxon>
        <taxon>Bacillati</taxon>
        <taxon>Bacillota</taxon>
        <taxon>Clostridia</taxon>
        <taxon>Lachnospirales</taxon>
        <taxon>Lachnospiraceae</taxon>
        <taxon>Enterocloster</taxon>
    </lineage>
</organism>
<dbReference type="PANTHER" id="PTHR23026">
    <property type="entry name" value="NADPH NITROREDUCTASE"/>
    <property type="match status" value="1"/>
</dbReference>
<dbReference type="CDD" id="cd02136">
    <property type="entry name" value="PnbA_NfnB-like"/>
    <property type="match status" value="1"/>
</dbReference>
<dbReference type="Proteomes" id="UP000647491">
    <property type="component" value="Unassembled WGS sequence"/>
</dbReference>
<dbReference type="EMBL" id="JACRTJ010000011">
    <property type="protein sequence ID" value="MBC8598550.1"/>
    <property type="molecule type" value="Genomic_DNA"/>
</dbReference>
<evidence type="ECO:0000313" key="3">
    <source>
        <dbReference type="EMBL" id="MBC8598550.1"/>
    </source>
</evidence>
<sequence length="173" mass="18965">MNEVMNAILTRRSIRKFTADPIPAEVLEDLVKAALHAPSGMGKQTWQFTVVTNQEIIHRLCGLIGTELGREGYDMYGPAAVIIPSNEKESPWGKEDNACAMENIFLAARSYGVGSVWINQMQNINDRPAVRALLDEIGVPADHVIYGVAALGYADPSVPVEPKERTGKVVYVK</sequence>
<evidence type="ECO:0000259" key="2">
    <source>
        <dbReference type="Pfam" id="PF00881"/>
    </source>
</evidence>
<dbReference type="PANTHER" id="PTHR23026:SF125">
    <property type="entry name" value="OXYGEN-INSENSITIVE NAD(P)H NITROREDUCTASE"/>
    <property type="match status" value="1"/>
</dbReference>
<protein>
    <submittedName>
        <fullName evidence="3">Nitroreductase</fullName>
    </submittedName>
</protein>
<gene>
    <name evidence="3" type="ORF">H8708_04775</name>
</gene>
<keyword evidence="4" id="KW-1185">Reference proteome</keyword>
<dbReference type="Gene3D" id="3.40.109.10">
    <property type="entry name" value="NADH Oxidase"/>
    <property type="match status" value="1"/>
</dbReference>
<dbReference type="Pfam" id="PF00881">
    <property type="entry name" value="Nitroreductase"/>
    <property type="match status" value="2"/>
</dbReference>
<dbReference type="RefSeq" id="WP_262427136.1">
    <property type="nucleotide sequence ID" value="NZ_JACRTJ010000011.1"/>
</dbReference>
<dbReference type="InterPro" id="IPR029479">
    <property type="entry name" value="Nitroreductase"/>
</dbReference>
<name>A0ABR7NR07_9FIRM</name>
<dbReference type="SUPFAM" id="SSF55469">
    <property type="entry name" value="FMN-dependent nitroreductase-like"/>
    <property type="match status" value="1"/>
</dbReference>
<proteinExistence type="predicted"/>
<keyword evidence="1" id="KW-0520">NAD</keyword>
<feature type="domain" description="Nitroreductase" evidence="2">
    <location>
        <begin position="8"/>
        <end position="60"/>
    </location>
</feature>
<dbReference type="InterPro" id="IPR050627">
    <property type="entry name" value="Nitroreductase/BluB"/>
</dbReference>
<reference evidence="3 4" key="1">
    <citation type="submission" date="2020-08" db="EMBL/GenBank/DDBJ databases">
        <title>Genome public.</title>
        <authorList>
            <person name="Liu C."/>
            <person name="Sun Q."/>
        </authorList>
    </citation>
    <scope>NUCLEOTIDE SEQUENCE [LARGE SCALE GENOMIC DNA]</scope>
    <source>
        <strain evidence="3 4">BX10</strain>
    </source>
</reference>
<evidence type="ECO:0000256" key="1">
    <source>
        <dbReference type="ARBA" id="ARBA00023027"/>
    </source>
</evidence>
<dbReference type="InterPro" id="IPR000415">
    <property type="entry name" value="Nitroreductase-like"/>
</dbReference>
<feature type="domain" description="Nitroreductase" evidence="2">
    <location>
        <begin position="75"/>
        <end position="153"/>
    </location>
</feature>